<dbReference type="EMBL" id="JAKNCJ010000001">
    <property type="protein sequence ID" value="MCL6421937.1"/>
    <property type="molecule type" value="Genomic_DNA"/>
</dbReference>
<dbReference type="SUPFAM" id="SSF51735">
    <property type="entry name" value="NAD(P)-binding Rossmann-fold domains"/>
    <property type="match status" value="1"/>
</dbReference>
<organism evidence="2 3">
    <name type="scientific">Brachybacterium equifaecis</name>
    <dbReference type="NCBI Taxonomy" id="2910770"/>
    <lineage>
        <taxon>Bacteria</taxon>
        <taxon>Bacillati</taxon>
        <taxon>Actinomycetota</taxon>
        <taxon>Actinomycetes</taxon>
        <taxon>Micrococcales</taxon>
        <taxon>Dermabacteraceae</taxon>
        <taxon>Brachybacterium</taxon>
    </lineage>
</organism>
<dbReference type="InterPro" id="IPR001509">
    <property type="entry name" value="Epimerase_deHydtase"/>
</dbReference>
<dbReference type="PANTHER" id="PTHR48079">
    <property type="entry name" value="PROTEIN YEEZ"/>
    <property type="match status" value="1"/>
</dbReference>
<accession>A0ABT0QW93</accession>
<sequence>MRIAVIGATGNVGTALLRRLHSAEEVTSILGISRRGPDRTGEPYDGVEWQRADISKPASAGRLTELLRGADAVVHLAWAIRPNRDEAFLRATNVDGARRVFEAAAAAGVPHLVVASSVGAYGRADGAPGPASPQSEDYPVFGTPSSHYGRQKAEVERVLDAVGAAHPQIRIARLRPGLIFQADAGPEIRDYFLGSLAPRPLLRALAGGRLPMLPWPAGLLTQTVHADDIAEAYWQVVRQGASGAFNIATDPVVGPDAMGTALGARRWLPVPVPLMRAALSAAYALRLVPTDPGWIDMAMATPVMSTERARSELGWMPRHDAVTALGSVIAHLADDGGLGNALHRSRDPWE</sequence>
<protein>
    <submittedName>
        <fullName evidence="2">NAD-dependent epimerase/dehydratase family protein</fullName>
    </submittedName>
</protein>
<gene>
    <name evidence="2" type="ORF">Bequi_00805</name>
</gene>
<dbReference type="RefSeq" id="WP_249736089.1">
    <property type="nucleotide sequence ID" value="NZ_JAKNCJ010000001.1"/>
</dbReference>
<keyword evidence="3" id="KW-1185">Reference proteome</keyword>
<dbReference type="InterPro" id="IPR051783">
    <property type="entry name" value="NAD(P)-dependent_oxidoreduct"/>
</dbReference>
<dbReference type="Pfam" id="PF01370">
    <property type="entry name" value="Epimerase"/>
    <property type="match status" value="1"/>
</dbReference>
<reference evidence="2" key="1">
    <citation type="submission" date="2022-02" db="EMBL/GenBank/DDBJ databases">
        <authorList>
            <person name="Lee M."/>
            <person name="Kim S.-J."/>
            <person name="Jung M.-Y."/>
        </authorList>
    </citation>
    <scope>NUCLEOTIDE SEQUENCE</scope>
    <source>
        <strain evidence="2">JHP9</strain>
    </source>
</reference>
<evidence type="ECO:0000313" key="3">
    <source>
        <dbReference type="Proteomes" id="UP001203761"/>
    </source>
</evidence>
<dbReference type="Proteomes" id="UP001203761">
    <property type="component" value="Unassembled WGS sequence"/>
</dbReference>
<dbReference type="InterPro" id="IPR036291">
    <property type="entry name" value="NAD(P)-bd_dom_sf"/>
</dbReference>
<evidence type="ECO:0000259" key="1">
    <source>
        <dbReference type="Pfam" id="PF01370"/>
    </source>
</evidence>
<dbReference type="Gene3D" id="3.40.50.720">
    <property type="entry name" value="NAD(P)-binding Rossmann-like Domain"/>
    <property type="match status" value="1"/>
</dbReference>
<comment type="caution">
    <text evidence="2">The sequence shown here is derived from an EMBL/GenBank/DDBJ whole genome shotgun (WGS) entry which is preliminary data.</text>
</comment>
<dbReference type="PANTHER" id="PTHR48079:SF6">
    <property type="entry name" value="NAD(P)-BINDING DOMAIN-CONTAINING PROTEIN-RELATED"/>
    <property type="match status" value="1"/>
</dbReference>
<proteinExistence type="predicted"/>
<feature type="domain" description="NAD-dependent epimerase/dehydratase" evidence="1">
    <location>
        <begin position="3"/>
        <end position="248"/>
    </location>
</feature>
<name>A0ABT0QW93_9MICO</name>
<evidence type="ECO:0000313" key="2">
    <source>
        <dbReference type="EMBL" id="MCL6421937.1"/>
    </source>
</evidence>